<dbReference type="EMBL" id="JBHFAB010000031">
    <property type="protein sequence ID" value="MFC1420893.1"/>
    <property type="molecule type" value="Genomic_DNA"/>
</dbReference>
<gene>
    <name evidence="1" type="ORF">ACEZDE_30235</name>
</gene>
<evidence type="ECO:0000313" key="2">
    <source>
        <dbReference type="Proteomes" id="UP001592531"/>
    </source>
</evidence>
<reference evidence="1 2" key="1">
    <citation type="submission" date="2024-09" db="EMBL/GenBank/DDBJ databases">
        <authorList>
            <person name="Lee S.D."/>
        </authorList>
    </citation>
    <scope>NUCLEOTIDE SEQUENCE [LARGE SCALE GENOMIC DNA]</scope>
    <source>
        <strain evidence="1 2">N8-3</strain>
    </source>
</reference>
<proteinExistence type="predicted"/>
<sequence>MPESVTLSTVNASGEQAQVKFEISDQPPANIKMSDNDLGIVEFGGVDLFDCLINVRKFLELNGRLLCCQGACPSVLPSGMTRQMTDGRMAYRLRDDGVALSDEDLVDIFAPAECFEVVGVVEHRRAVIDFYGFKRKNS</sequence>
<dbReference type="RefSeq" id="WP_380543039.1">
    <property type="nucleotide sequence ID" value="NZ_JBHFAB010000031.1"/>
</dbReference>
<dbReference type="Proteomes" id="UP001592531">
    <property type="component" value="Unassembled WGS sequence"/>
</dbReference>
<name>A0ABV6W4Q1_9ACTN</name>
<accession>A0ABV6W4Q1</accession>
<protein>
    <submittedName>
        <fullName evidence="1">Uncharacterized protein</fullName>
    </submittedName>
</protein>
<keyword evidence="2" id="KW-1185">Reference proteome</keyword>
<evidence type="ECO:0000313" key="1">
    <source>
        <dbReference type="EMBL" id="MFC1420893.1"/>
    </source>
</evidence>
<organism evidence="1 2">
    <name type="scientific">Streptacidiphilus cavernicola</name>
    <dbReference type="NCBI Taxonomy" id="3342716"/>
    <lineage>
        <taxon>Bacteria</taxon>
        <taxon>Bacillati</taxon>
        <taxon>Actinomycetota</taxon>
        <taxon>Actinomycetes</taxon>
        <taxon>Kitasatosporales</taxon>
        <taxon>Streptomycetaceae</taxon>
        <taxon>Streptacidiphilus</taxon>
    </lineage>
</organism>
<comment type="caution">
    <text evidence="1">The sequence shown here is derived from an EMBL/GenBank/DDBJ whole genome shotgun (WGS) entry which is preliminary data.</text>
</comment>